<name>A0ABW3DSI7_9ACTN</name>
<protein>
    <recommendedName>
        <fullName evidence="4">alanine--glyoxylate transaminase</fullName>
        <ecNumber evidence="4">2.6.1.44</ecNumber>
    </recommendedName>
</protein>
<dbReference type="EMBL" id="JBHTHX010000522">
    <property type="protein sequence ID" value="MFD0886124.1"/>
    <property type="molecule type" value="Genomic_DNA"/>
</dbReference>
<evidence type="ECO:0000256" key="1">
    <source>
        <dbReference type="ARBA" id="ARBA00001933"/>
    </source>
</evidence>
<dbReference type="Gene3D" id="3.90.1150.10">
    <property type="entry name" value="Aspartate Aminotransferase, domain 1"/>
    <property type="match status" value="1"/>
</dbReference>
<comment type="cofactor">
    <cofactor evidence="1">
        <name>pyridoxal 5'-phosphate</name>
        <dbReference type="ChEBI" id="CHEBI:597326"/>
    </cofactor>
</comment>
<comment type="similarity">
    <text evidence="2">Belongs to the class-III pyridoxal-phosphate-dependent aminotransferase family.</text>
</comment>
<evidence type="ECO:0000256" key="2">
    <source>
        <dbReference type="ARBA" id="ARBA00008954"/>
    </source>
</evidence>
<dbReference type="SUPFAM" id="SSF53383">
    <property type="entry name" value="PLP-dependent transferases"/>
    <property type="match status" value="1"/>
</dbReference>
<proteinExistence type="inferred from homology"/>
<feature type="non-terminal residue" evidence="7">
    <location>
        <position position="1"/>
    </location>
</feature>
<evidence type="ECO:0000256" key="4">
    <source>
        <dbReference type="ARBA" id="ARBA00013049"/>
    </source>
</evidence>
<dbReference type="Proteomes" id="UP001597024">
    <property type="component" value="Unassembled WGS sequence"/>
</dbReference>
<evidence type="ECO:0000313" key="8">
    <source>
        <dbReference type="Proteomes" id="UP001597024"/>
    </source>
</evidence>
<reference evidence="8" key="1">
    <citation type="journal article" date="2019" name="Int. J. Syst. Evol. Microbiol.">
        <title>The Global Catalogue of Microorganisms (GCM) 10K type strain sequencing project: providing services to taxonomists for standard genome sequencing and annotation.</title>
        <authorList>
            <consortium name="The Broad Institute Genomics Platform"/>
            <consortium name="The Broad Institute Genome Sequencing Center for Infectious Disease"/>
            <person name="Wu L."/>
            <person name="Ma J."/>
        </authorList>
    </citation>
    <scope>NUCLEOTIDE SEQUENCE [LARGE SCALE GENOMIC DNA]</scope>
    <source>
        <strain evidence="8">CCUG 62974</strain>
    </source>
</reference>
<dbReference type="InterPro" id="IPR015424">
    <property type="entry name" value="PyrdxlP-dep_Trfase"/>
</dbReference>
<dbReference type="InterPro" id="IPR015422">
    <property type="entry name" value="PyrdxlP-dep_Trfase_small"/>
</dbReference>
<gene>
    <name evidence="7" type="ORF">ACFQ08_16390</name>
</gene>
<evidence type="ECO:0000256" key="5">
    <source>
        <dbReference type="ARBA" id="ARBA00022576"/>
    </source>
</evidence>
<sequence>LPRLRAAAERNPVIGDVRGRGAMIAIELVVPGTKEPHPTAAGEIAGRCHAEGLLVLTAGTYGNVLRFLPPLVMPDHLLEEGLTILEKIISEI</sequence>
<dbReference type="GO" id="GO:0008483">
    <property type="term" value="F:transaminase activity"/>
    <property type="evidence" value="ECO:0007669"/>
    <property type="project" value="UniProtKB-KW"/>
</dbReference>
<dbReference type="InterPro" id="IPR005814">
    <property type="entry name" value="Aminotrans_3"/>
</dbReference>
<accession>A0ABW3DSI7</accession>
<keyword evidence="8" id="KW-1185">Reference proteome</keyword>
<keyword evidence="5 7" id="KW-0032">Aminotransferase</keyword>
<keyword evidence="6" id="KW-0808">Transferase</keyword>
<evidence type="ECO:0000256" key="6">
    <source>
        <dbReference type="ARBA" id="ARBA00022679"/>
    </source>
</evidence>
<dbReference type="Pfam" id="PF00202">
    <property type="entry name" value="Aminotran_3"/>
    <property type="match status" value="1"/>
</dbReference>
<evidence type="ECO:0000313" key="7">
    <source>
        <dbReference type="EMBL" id="MFD0886124.1"/>
    </source>
</evidence>
<evidence type="ECO:0000256" key="3">
    <source>
        <dbReference type="ARBA" id="ARBA00011881"/>
    </source>
</evidence>
<dbReference type="EC" id="2.6.1.44" evidence="4"/>
<comment type="caution">
    <text evidence="7">The sequence shown here is derived from an EMBL/GenBank/DDBJ whole genome shotgun (WGS) entry which is preliminary data.</text>
</comment>
<dbReference type="PANTHER" id="PTHR45688">
    <property type="match status" value="1"/>
</dbReference>
<organism evidence="7 8">
    <name type="scientific">Streptosporangium algeriense</name>
    <dbReference type="NCBI Taxonomy" id="1682748"/>
    <lineage>
        <taxon>Bacteria</taxon>
        <taxon>Bacillati</taxon>
        <taxon>Actinomycetota</taxon>
        <taxon>Actinomycetes</taxon>
        <taxon>Streptosporangiales</taxon>
        <taxon>Streptosporangiaceae</taxon>
        <taxon>Streptosporangium</taxon>
    </lineage>
</organism>
<comment type="subunit">
    <text evidence="3">Homotetramer.</text>
</comment>
<dbReference type="PANTHER" id="PTHR45688:SF3">
    <property type="entry name" value="ALANINE--GLYOXYLATE AMINOTRANSFERASE 2, MITOCHONDRIAL"/>
    <property type="match status" value="1"/>
</dbReference>